<dbReference type="InterPro" id="IPR025245">
    <property type="entry name" value="DUF4197"/>
</dbReference>
<accession>A0ABS6BJ36</accession>
<gene>
    <name evidence="1" type="ORF">KOF26_10590</name>
</gene>
<dbReference type="RefSeq" id="WP_216324347.1">
    <property type="nucleotide sequence ID" value="NZ_JAHKRT010000005.1"/>
</dbReference>
<proteinExistence type="predicted"/>
<protein>
    <submittedName>
        <fullName evidence="1">DUF4197 domain-containing protein</fullName>
    </submittedName>
</protein>
<sequence>MLNRRALLSMIMLAPLGACVTGPGYRVEDGFERLLTLSTQRAFARLFAPDGFYDAQIARIDLLPLPENPSSKMRQIIEAVMQTGAVRRRISMMLNRVAQDAARRAMPVITAAIRGMSRDEALAAFNAGPTAATDLLREHVGPAVIDAIIPGVSQGLRADALEILGAVGAAATGVDYVELGRALATQAMYGMFAAIGREEAAIRADPAATRDPVLIALIRPQR</sequence>
<name>A0ABS6BJ36_9SPHN</name>
<evidence type="ECO:0000313" key="1">
    <source>
        <dbReference type="EMBL" id="MBU3078316.1"/>
    </source>
</evidence>
<organism evidence="1 2">
    <name type="scientific">Sphingomonas quercus</name>
    <dbReference type="NCBI Taxonomy" id="2842451"/>
    <lineage>
        <taxon>Bacteria</taxon>
        <taxon>Pseudomonadati</taxon>
        <taxon>Pseudomonadota</taxon>
        <taxon>Alphaproteobacteria</taxon>
        <taxon>Sphingomonadales</taxon>
        <taxon>Sphingomonadaceae</taxon>
        <taxon>Sphingomonas</taxon>
    </lineage>
</organism>
<evidence type="ECO:0000313" key="2">
    <source>
        <dbReference type="Proteomes" id="UP000776276"/>
    </source>
</evidence>
<keyword evidence="2" id="KW-1185">Reference proteome</keyword>
<comment type="caution">
    <text evidence="1">The sequence shown here is derived from an EMBL/GenBank/DDBJ whole genome shotgun (WGS) entry which is preliminary data.</text>
</comment>
<dbReference type="Pfam" id="PF13852">
    <property type="entry name" value="DUF4197"/>
    <property type="match status" value="1"/>
</dbReference>
<reference evidence="1 2" key="1">
    <citation type="submission" date="2021-06" db="EMBL/GenBank/DDBJ databases">
        <title>Sphingomonas sp. XMGL2, whole genome shotgun sequencing project.</title>
        <authorList>
            <person name="Zhao G."/>
            <person name="Shen L."/>
        </authorList>
    </citation>
    <scope>NUCLEOTIDE SEQUENCE [LARGE SCALE GENOMIC DNA]</scope>
    <source>
        <strain evidence="1 2">XMGL2</strain>
    </source>
</reference>
<dbReference type="EMBL" id="JAHKRT010000005">
    <property type="protein sequence ID" value="MBU3078316.1"/>
    <property type="molecule type" value="Genomic_DNA"/>
</dbReference>
<dbReference type="Proteomes" id="UP000776276">
    <property type="component" value="Unassembled WGS sequence"/>
</dbReference>